<dbReference type="EMBL" id="LLZZ01000172">
    <property type="protein sequence ID" value="KTA96382.1"/>
    <property type="molecule type" value="Genomic_DNA"/>
</dbReference>
<dbReference type="PROSITE" id="PS51796">
    <property type="entry name" value="MSS4"/>
    <property type="match status" value="1"/>
</dbReference>
<dbReference type="VEuPathDB" id="FungiDB:B1J91_K02475g"/>
<name>A0A0W0DJV6_CANGB</name>
<evidence type="ECO:0000256" key="3">
    <source>
        <dbReference type="ARBA" id="ARBA00022927"/>
    </source>
</evidence>
<dbReference type="OrthoDB" id="30840at2759"/>
<dbReference type="PhylomeDB" id="A0A0W0DJV6"/>
<gene>
    <name evidence="4" type="ORF">AO440_003358</name>
</gene>
<evidence type="ECO:0000313" key="5">
    <source>
        <dbReference type="Proteomes" id="UP000054886"/>
    </source>
</evidence>
<dbReference type="InterPro" id="IPR011057">
    <property type="entry name" value="Mss4-like_sf"/>
</dbReference>
<dbReference type="VEuPathDB" id="FungiDB:CAGL0K02475g"/>
<evidence type="ECO:0000256" key="1">
    <source>
        <dbReference type="ARBA" id="ARBA00022448"/>
    </source>
</evidence>
<dbReference type="Proteomes" id="UP000054886">
    <property type="component" value="Unassembled WGS sequence"/>
</dbReference>
<keyword evidence="3" id="KW-0653">Protein transport</keyword>
<dbReference type="VEuPathDB" id="FungiDB:GW608_K02321"/>
<proteinExistence type="predicted"/>
<dbReference type="GO" id="GO:0008270">
    <property type="term" value="F:zinc ion binding"/>
    <property type="evidence" value="ECO:0007669"/>
    <property type="project" value="EnsemblFungi"/>
</dbReference>
<evidence type="ECO:0000313" key="4">
    <source>
        <dbReference type="EMBL" id="KTA96382.1"/>
    </source>
</evidence>
<dbReference type="GO" id="GO:0005829">
    <property type="term" value="C:cytosol"/>
    <property type="evidence" value="ECO:0007669"/>
    <property type="project" value="EnsemblFungi"/>
</dbReference>
<comment type="caution">
    <text evidence="4">The sequence shown here is derived from an EMBL/GenBank/DDBJ whole genome shotgun (WGS) entry which is preliminary data.</text>
</comment>
<dbReference type="GO" id="GO:0006892">
    <property type="term" value="P:post-Golgi vesicle-mediated transport"/>
    <property type="evidence" value="ECO:0007669"/>
    <property type="project" value="EnsemblFungi"/>
</dbReference>
<dbReference type="GO" id="GO:0016020">
    <property type="term" value="C:membrane"/>
    <property type="evidence" value="ECO:0007669"/>
    <property type="project" value="EnsemblFungi"/>
</dbReference>
<dbReference type="VEuPathDB" id="FungiDB:GVI51_K02321"/>
<dbReference type="Gene3D" id="2.170.150.10">
    <property type="entry name" value="Metal Binding Protein, Guanine Nucleotide Exchange Factor, Chain A"/>
    <property type="match status" value="1"/>
</dbReference>
<dbReference type="Pfam" id="PF04421">
    <property type="entry name" value="Mss4"/>
    <property type="match status" value="1"/>
</dbReference>
<dbReference type="GO" id="GO:0005085">
    <property type="term" value="F:guanyl-nucleotide exchange factor activity"/>
    <property type="evidence" value="ECO:0007669"/>
    <property type="project" value="UniProtKB-KW"/>
</dbReference>
<dbReference type="InterPro" id="IPR011323">
    <property type="entry name" value="Mss4/transl-control_tumour"/>
</dbReference>
<keyword evidence="2" id="KW-0344">Guanine-nucleotide releasing factor</keyword>
<dbReference type="OMA" id="GPIGMVC"/>
<reference evidence="4 5" key="1">
    <citation type="submission" date="2015-10" db="EMBL/GenBank/DDBJ databases">
        <title>Draft genomes sequences of Candida glabrata isolates 1A, 1B, 2A, 2B, 3A and 3B.</title>
        <authorList>
            <person name="Haavelsrud O.E."/>
            <person name="Gaustad P."/>
        </authorList>
    </citation>
    <scope>NUCLEOTIDE SEQUENCE [LARGE SCALE GENOMIC DNA]</scope>
    <source>
        <strain evidence="4">910700640</strain>
    </source>
</reference>
<protein>
    <submittedName>
        <fullName evidence="4">Protein DSS4</fullName>
    </submittedName>
</protein>
<sequence>MASTGKVRKARCQFTECASSLISVPAVDSKTTDRLIYFPGAIMEKYKIMETREGADAQKEYEFLVVPEFWDFDNIGVSRDLCQVTEDRDNAEFKFEWDGHTWELIHCQRYLACAECDRGPIGLLCEVQDANDHSSTRKICLLSIASVDCK</sequence>
<dbReference type="GO" id="GO:0015031">
    <property type="term" value="P:protein transport"/>
    <property type="evidence" value="ECO:0007669"/>
    <property type="project" value="UniProtKB-KW"/>
</dbReference>
<dbReference type="InterPro" id="IPR007515">
    <property type="entry name" value="Mss4"/>
</dbReference>
<dbReference type="VEuPathDB" id="FungiDB:GWK60_K02321"/>
<accession>A0A0W0DJV6</accession>
<dbReference type="AlphaFoldDB" id="A0A0W0DJV6"/>
<dbReference type="PANTHER" id="PTHR13276">
    <property type="entry name" value="GUANINE NUCLEOTIDE EXCHANGE FACTOR MSS4"/>
    <property type="match status" value="1"/>
</dbReference>
<keyword evidence="1" id="KW-0813">Transport</keyword>
<dbReference type="GO" id="GO:0007264">
    <property type="term" value="P:small GTPase-mediated signal transduction"/>
    <property type="evidence" value="ECO:0007669"/>
    <property type="project" value="InterPro"/>
</dbReference>
<dbReference type="PANTHER" id="PTHR13276:SF0">
    <property type="entry name" value="GUANINE NUCLEOTIDE EXCHANGE FACTOR MSS4"/>
    <property type="match status" value="1"/>
</dbReference>
<dbReference type="SUPFAM" id="SSF51316">
    <property type="entry name" value="Mss4-like"/>
    <property type="match status" value="1"/>
</dbReference>
<evidence type="ECO:0000256" key="2">
    <source>
        <dbReference type="ARBA" id="ARBA00022658"/>
    </source>
</evidence>
<organism evidence="4 5">
    <name type="scientific">Candida glabrata</name>
    <name type="common">Yeast</name>
    <name type="synonym">Torulopsis glabrata</name>
    <dbReference type="NCBI Taxonomy" id="5478"/>
    <lineage>
        <taxon>Eukaryota</taxon>
        <taxon>Fungi</taxon>
        <taxon>Dikarya</taxon>
        <taxon>Ascomycota</taxon>
        <taxon>Saccharomycotina</taxon>
        <taxon>Saccharomycetes</taxon>
        <taxon>Saccharomycetales</taxon>
        <taxon>Saccharomycetaceae</taxon>
        <taxon>Nakaseomyces</taxon>
    </lineage>
</organism>